<dbReference type="PANTHER" id="PTHR35317:SF27">
    <property type="entry name" value="RETROVIRUS-RELATED POL POLYPROTEIN FROM TRANSPOSON TNT 1-94"/>
    <property type="match status" value="1"/>
</dbReference>
<accession>S8BVC8</accession>
<evidence type="ECO:0008006" key="3">
    <source>
        <dbReference type="Google" id="ProtNLM"/>
    </source>
</evidence>
<comment type="caution">
    <text evidence="1">The sequence shown here is derived from an EMBL/GenBank/DDBJ whole genome shotgun (WGS) entry which is preliminary data.</text>
</comment>
<dbReference type="PANTHER" id="PTHR35317">
    <property type="entry name" value="OS04G0629600 PROTEIN"/>
    <property type="match status" value="1"/>
</dbReference>
<keyword evidence="2" id="KW-1185">Reference proteome</keyword>
<protein>
    <recommendedName>
        <fullName evidence="3">DUF4219 domain-containing protein</fullName>
    </recommendedName>
</protein>
<dbReference type="EMBL" id="AUSU01009330">
    <property type="protein sequence ID" value="EPS58324.1"/>
    <property type="molecule type" value="Genomic_DNA"/>
</dbReference>
<dbReference type="Proteomes" id="UP000015453">
    <property type="component" value="Unassembled WGS sequence"/>
</dbReference>
<dbReference type="Pfam" id="PF14223">
    <property type="entry name" value="Retrotran_gag_2"/>
    <property type="match status" value="1"/>
</dbReference>
<evidence type="ECO:0000313" key="2">
    <source>
        <dbReference type="Proteomes" id="UP000015453"/>
    </source>
</evidence>
<gene>
    <name evidence="1" type="ORF">M569_16491</name>
</gene>
<sequence length="104" mass="11855">MTNVTAPPSFDGKNNFAIWSRKMFLHLTTMGLWDLFEENSTSSSKEKNDDAAAEQRKRKLSALHILSVAVQDEPFKLIVNCQTPKEAFDLLHKNCTITKEKLDK</sequence>
<proteinExistence type="predicted"/>
<evidence type="ECO:0000313" key="1">
    <source>
        <dbReference type="EMBL" id="EPS58324.1"/>
    </source>
</evidence>
<organism evidence="1 2">
    <name type="scientific">Genlisea aurea</name>
    <dbReference type="NCBI Taxonomy" id="192259"/>
    <lineage>
        <taxon>Eukaryota</taxon>
        <taxon>Viridiplantae</taxon>
        <taxon>Streptophyta</taxon>
        <taxon>Embryophyta</taxon>
        <taxon>Tracheophyta</taxon>
        <taxon>Spermatophyta</taxon>
        <taxon>Magnoliopsida</taxon>
        <taxon>eudicotyledons</taxon>
        <taxon>Gunneridae</taxon>
        <taxon>Pentapetalae</taxon>
        <taxon>asterids</taxon>
        <taxon>lamiids</taxon>
        <taxon>Lamiales</taxon>
        <taxon>Lentibulariaceae</taxon>
        <taxon>Genlisea</taxon>
    </lineage>
</organism>
<name>S8BVC8_9LAMI</name>
<reference evidence="1 2" key="1">
    <citation type="journal article" date="2013" name="BMC Genomics">
        <title>The miniature genome of a carnivorous plant Genlisea aurea contains a low number of genes and short non-coding sequences.</title>
        <authorList>
            <person name="Leushkin E.V."/>
            <person name="Sutormin R.A."/>
            <person name="Nabieva E.R."/>
            <person name="Penin A.A."/>
            <person name="Kondrashov A.S."/>
            <person name="Logacheva M.D."/>
        </authorList>
    </citation>
    <scope>NUCLEOTIDE SEQUENCE [LARGE SCALE GENOMIC DNA]</scope>
</reference>
<dbReference type="AlphaFoldDB" id="S8BVC8"/>